<sequence>MVSSTLRRSSTTIGCHVSVSVKLFQLPVTPPETDGHSALSDDLVGLLRNPGELLRLLITPSVTAGHSTSSGVLDPTLHSRRQSDVEVSAFKELLRPTATPSATARQSTSF</sequence>
<evidence type="ECO:0000313" key="2">
    <source>
        <dbReference type="Proteomes" id="UP000805193"/>
    </source>
</evidence>
<gene>
    <name evidence="1" type="ORF">HPB47_004184</name>
</gene>
<proteinExistence type="predicted"/>
<keyword evidence="2" id="KW-1185">Reference proteome</keyword>
<dbReference type="Proteomes" id="UP000805193">
    <property type="component" value="Unassembled WGS sequence"/>
</dbReference>
<name>A0AC60PGL7_IXOPE</name>
<protein>
    <submittedName>
        <fullName evidence="1">Uncharacterized protein</fullName>
    </submittedName>
</protein>
<evidence type="ECO:0000313" key="1">
    <source>
        <dbReference type="EMBL" id="KAG0419349.1"/>
    </source>
</evidence>
<reference evidence="1 2" key="1">
    <citation type="journal article" date="2020" name="Cell">
        <title>Large-Scale Comparative Analyses of Tick Genomes Elucidate Their Genetic Diversity and Vector Capacities.</title>
        <authorList>
            <consortium name="Tick Genome and Microbiome Consortium (TIGMIC)"/>
            <person name="Jia N."/>
            <person name="Wang J."/>
            <person name="Shi W."/>
            <person name="Du L."/>
            <person name="Sun Y."/>
            <person name="Zhan W."/>
            <person name="Jiang J.F."/>
            <person name="Wang Q."/>
            <person name="Zhang B."/>
            <person name="Ji P."/>
            <person name="Bell-Sakyi L."/>
            <person name="Cui X.M."/>
            <person name="Yuan T.T."/>
            <person name="Jiang B.G."/>
            <person name="Yang W.F."/>
            <person name="Lam T.T."/>
            <person name="Chang Q.C."/>
            <person name="Ding S.J."/>
            <person name="Wang X.J."/>
            <person name="Zhu J.G."/>
            <person name="Ruan X.D."/>
            <person name="Zhao L."/>
            <person name="Wei J.T."/>
            <person name="Ye R.Z."/>
            <person name="Que T.C."/>
            <person name="Du C.H."/>
            <person name="Zhou Y.H."/>
            <person name="Cheng J.X."/>
            <person name="Dai P.F."/>
            <person name="Guo W.B."/>
            <person name="Han X.H."/>
            <person name="Huang E.J."/>
            <person name="Li L.F."/>
            <person name="Wei W."/>
            <person name="Gao Y.C."/>
            <person name="Liu J.Z."/>
            <person name="Shao H.Z."/>
            <person name="Wang X."/>
            <person name="Wang C.C."/>
            <person name="Yang T.C."/>
            <person name="Huo Q.B."/>
            <person name="Li W."/>
            <person name="Chen H.Y."/>
            <person name="Chen S.E."/>
            <person name="Zhou L.G."/>
            <person name="Ni X.B."/>
            <person name="Tian J.H."/>
            <person name="Sheng Y."/>
            <person name="Liu T."/>
            <person name="Pan Y.S."/>
            <person name="Xia L.Y."/>
            <person name="Li J."/>
            <person name="Zhao F."/>
            <person name="Cao W.C."/>
        </authorList>
    </citation>
    <scope>NUCLEOTIDE SEQUENCE [LARGE SCALE GENOMIC DNA]</scope>
    <source>
        <strain evidence="1">Iper-2018</strain>
    </source>
</reference>
<dbReference type="EMBL" id="JABSTQ010010637">
    <property type="protein sequence ID" value="KAG0419349.1"/>
    <property type="molecule type" value="Genomic_DNA"/>
</dbReference>
<organism evidence="1 2">
    <name type="scientific">Ixodes persulcatus</name>
    <name type="common">Taiga tick</name>
    <dbReference type="NCBI Taxonomy" id="34615"/>
    <lineage>
        <taxon>Eukaryota</taxon>
        <taxon>Metazoa</taxon>
        <taxon>Ecdysozoa</taxon>
        <taxon>Arthropoda</taxon>
        <taxon>Chelicerata</taxon>
        <taxon>Arachnida</taxon>
        <taxon>Acari</taxon>
        <taxon>Parasitiformes</taxon>
        <taxon>Ixodida</taxon>
        <taxon>Ixodoidea</taxon>
        <taxon>Ixodidae</taxon>
        <taxon>Ixodinae</taxon>
        <taxon>Ixodes</taxon>
    </lineage>
</organism>
<accession>A0AC60PGL7</accession>
<comment type="caution">
    <text evidence="1">The sequence shown here is derived from an EMBL/GenBank/DDBJ whole genome shotgun (WGS) entry which is preliminary data.</text>
</comment>